<keyword evidence="2" id="KW-1185">Reference proteome</keyword>
<proteinExistence type="predicted"/>
<protein>
    <submittedName>
        <fullName evidence="1">Uncharacterized protein</fullName>
    </submittedName>
</protein>
<evidence type="ECO:0000313" key="2">
    <source>
        <dbReference type="Proteomes" id="UP000828390"/>
    </source>
</evidence>
<organism evidence="1 2">
    <name type="scientific">Dreissena polymorpha</name>
    <name type="common">Zebra mussel</name>
    <name type="synonym">Mytilus polymorpha</name>
    <dbReference type="NCBI Taxonomy" id="45954"/>
    <lineage>
        <taxon>Eukaryota</taxon>
        <taxon>Metazoa</taxon>
        <taxon>Spiralia</taxon>
        <taxon>Lophotrochozoa</taxon>
        <taxon>Mollusca</taxon>
        <taxon>Bivalvia</taxon>
        <taxon>Autobranchia</taxon>
        <taxon>Heteroconchia</taxon>
        <taxon>Euheterodonta</taxon>
        <taxon>Imparidentia</taxon>
        <taxon>Neoheterodontei</taxon>
        <taxon>Myida</taxon>
        <taxon>Dreissenoidea</taxon>
        <taxon>Dreissenidae</taxon>
        <taxon>Dreissena</taxon>
    </lineage>
</organism>
<gene>
    <name evidence="1" type="ORF">DPMN_137251</name>
</gene>
<name>A0A9D4G299_DREPO</name>
<evidence type="ECO:0000313" key="1">
    <source>
        <dbReference type="EMBL" id="KAH3808891.1"/>
    </source>
</evidence>
<sequence>MDDLVPPTRESTCMSGMVNARSCSVVIATMQNYWTPSGTNMTKNLSRGNL</sequence>
<accession>A0A9D4G299</accession>
<dbReference type="Proteomes" id="UP000828390">
    <property type="component" value="Unassembled WGS sequence"/>
</dbReference>
<dbReference type="AlphaFoldDB" id="A0A9D4G299"/>
<dbReference type="EMBL" id="JAIWYP010000006">
    <property type="protein sequence ID" value="KAH3808891.1"/>
    <property type="molecule type" value="Genomic_DNA"/>
</dbReference>
<reference evidence="1" key="1">
    <citation type="journal article" date="2019" name="bioRxiv">
        <title>The Genome of the Zebra Mussel, Dreissena polymorpha: A Resource for Invasive Species Research.</title>
        <authorList>
            <person name="McCartney M.A."/>
            <person name="Auch B."/>
            <person name="Kono T."/>
            <person name="Mallez S."/>
            <person name="Zhang Y."/>
            <person name="Obille A."/>
            <person name="Becker A."/>
            <person name="Abrahante J.E."/>
            <person name="Garbe J."/>
            <person name="Badalamenti J.P."/>
            <person name="Herman A."/>
            <person name="Mangelson H."/>
            <person name="Liachko I."/>
            <person name="Sullivan S."/>
            <person name="Sone E.D."/>
            <person name="Koren S."/>
            <person name="Silverstein K.A.T."/>
            <person name="Beckman K.B."/>
            <person name="Gohl D.M."/>
        </authorList>
    </citation>
    <scope>NUCLEOTIDE SEQUENCE</scope>
    <source>
        <strain evidence="1">Duluth1</strain>
        <tissue evidence="1">Whole animal</tissue>
    </source>
</reference>
<comment type="caution">
    <text evidence="1">The sequence shown here is derived from an EMBL/GenBank/DDBJ whole genome shotgun (WGS) entry which is preliminary data.</text>
</comment>
<reference evidence="1" key="2">
    <citation type="submission" date="2020-11" db="EMBL/GenBank/DDBJ databases">
        <authorList>
            <person name="McCartney M.A."/>
            <person name="Auch B."/>
            <person name="Kono T."/>
            <person name="Mallez S."/>
            <person name="Becker A."/>
            <person name="Gohl D.M."/>
            <person name="Silverstein K.A.T."/>
            <person name="Koren S."/>
            <person name="Bechman K.B."/>
            <person name="Herman A."/>
            <person name="Abrahante J.E."/>
            <person name="Garbe J."/>
        </authorList>
    </citation>
    <scope>NUCLEOTIDE SEQUENCE</scope>
    <source>
        <strain evidence="1">Duluth1</strain>
        <tissue evidence="1">Whole animal</tissue>
    </source>
</reference>